<comment type="subcellular location">
    <subcellularLocation>
        <location evidence="1">Nucleus</location>
    </subcellularLocation>
</comment>
<evidence type="ECO:0000256" key="3">
    <source>
        <dbReference type="ARBA" id="ARBA00022703"/>
    </source>
</evidence>
<evidence type="ECO:0000256" key="6">
    <source>
        <dbReference type="ARBA" id="ARBA00023159"/>
    </source>
</evidence>
<feature type="region of interest" description="Disordered" evidence="9">
    <location>
        <begin position="614"/>
        <end position="633"/>
    </location>
</feature>
<evidence type="ECO:0000256" key="4">
    <source>
        <dbReference type="ARBA" id="ARBA00023015"/>
    </source>
</evidence>
<comment type="caution">
    <text evidence="11">The sequence shown here is derived from an EMBL/GenBank/DDBJ whole genome shotgun (WGS) entry which is preliminary data.</text>
</comment>
<evidence type="ECO:0000256" key="2">
    <source>
        <dbReference type="ARBA" id="ARBA00008548"/>
    </source>
</evidence>
<reference evidence="12" key="1">
    <citation type="submission" date="2022-10" db="EMBL/GenBank/DDBJ databases">
        <title>Genome assembly of Pristionchus species.</title>
        <authorList>
            <person name="Yoshida K."/>
            <person name="Sommer R.J."/>
        </authorList>
    </citation>
    <scope>NUCLEOTIDE SEQUENCE [LARGE SCALE GENOMIC DNA]</scope>
    <source>
        <strain evidence="12">RS5460</strain>
    </source>
</reference>
<feature type="region of interest" description="Disordered" evidence="9">
    <location>
        <begin position="122"/>
        <end position="170"/>
    </location>
</feature>
<dbReference type="GO" id="GO:0005634">
    <property type="term" value="C:nucleus"/>
    <property type="evidence" value="ECO:0007669"/>
    <property type="project" value="UniProtKB-SubCell"/>
</dbReference>
<name>A0AAN5D6B8_9BILA</name>
<dbReference type="InterPro" id="IPR023260">
    <property type="entry name" value="Cys/Ser-rich_nuc_prot"/>
</dbReference>
<evidence type="ECO:0000313" key="12">
    <source>
        <dbReference type="Proteomes" id="UP001328107"/>
    </source>
</evidence>
<dbReference type="PANTHER" id="PTHR13580:SF9">
    <property type="entry name" value="AXIN1 UP-REGULATED 1, ISOFORM A"/>
    <property type="match status" value="1"/>
</dbReference>
<evidence type="ECO:0000256" key="1">
    <source>
        <dbReference type="ARBA" id="ARBA00004123"/>
    </source>
</evidence>
<sequence>GNMDGSLPRFGRRPSPIKAATLTTRGTAVLNTLSNSTGRTHSTLSHSKDESVSRELSTSASRKLSFGASKLSSSATISQESSSIGERPIHNSAKIYSASSSKFLPRARSSACLPVAPLEIKPRKDSDPTHHVFTRPLLSTSPSSSRRFQSTPTSAGGLATGLQRSSLGGGLSRSLATTRLQPIEGLQEEPEQTTEAKIKSTLHTKFSTEEQTGFPRRLLASKSAASTPPENLEVSRTSSVVRIRPPSPSRLAKTNSGLLRSYPSVVVGLKDSTFTTELDNTGLNINQAHTSHISSAQSISESTVNIRKHHSSLDLARNTSSIVLPVDSAEINNCSATKKTVITEPVIAKTAEHPCPPPSPLTRLIKRQRMQSGSDNDNFEFIQKKPRDTSESSAVHATTPNNYFPSASFFLRDDSSILQGRILDSTIEKGSKTTPKPIRRSKKMRRLEIENGDVDEEARNLALEDRKTIMSRPRTRASPCNVVETSRDHNSIRSRTDEEEAMMEEKPEKDLFVNRAGLSPRDPSVAPEKATMQRSQNNQSARTVRFACVKVFLFERTQGFLSVPTTGEVCLGMKERHHDEEQHSLLIQEGDTLDNTLGGNEDEELSDGEIRPHTCVRLPTHSSPRRLPPGEKYTTRHIEPLTSKQRSRMLKESGVKVSRDTLPEHESIRQRRRECGCSCEDGRCMPNMCECSKDGIPCQVDTEDGPFPCRCRADTCQNDQGRVEFNAQHVYEHYQRTFARLKLCERMGDDTLESPTLIRFTDEDEEPRHNATSYLATPPPAVYQSPTVSSTLLLQHTNEATADAASHSRFPVTPVYKKFNAGVGDKIPLSRLAMFQAASKVPTATEVDFSADNSLAINDECMDTSVYATPPESNSPASIDDSRASPRKFPEFRSLI</sequence>
<evidence type="ECO:0000256" key="8">
    <source>
        <dbReference type="ARBA" id="ARBA00023242"/>
    </source>
</evidence>
<feature type="domain" description="Cysteine/serine-rich nuclear protein N-terminal" evidence="10">
    <location>
        <begin position="541"/>
        <end position="585"/>
    </location>
</feature>
<dbReference type="EMBL" id="BTRK01000005">
    <property type="protein sequence ID" value="GMR56470.1"/>
    <property type="molecule type" value="Genomic_DNA"/>
</dbReference>
<accession>A0AAN5D6B8</accession>
<feature type="compositionally biased region" description="Low complexity" evidence="9">
    <location>
        <begin position="134"/>
        <end position="154"/>
    </location>
</feature>
<dbReference type="GO" id="GO:0043565">
    <property type="term" value="F:sequence-specific DNA binding"/>
    <property type="evidence" value="ECO:0007669"/>
    <property type="project" value="TreeGrafter"/>
</dbReference>
<feature type="region of interest" description="Disordered" evidence="9">
    <location>
        <begin position="472"/>
        <end position="506"/>
    </location>
</feature>
<keyword evidence="5" id="KW-0238">DNA-binding</keyword>
<keyword evidence="6" id="KW-0010">Activator</keyword>
<dbReference type="PANTHER" id="PTHR13580">
    <property type="entry name" value="TGF-BETA INDUCED APOPTOSIS PROTEIN"/>
    <property type="match status" value="1"/>
</dbReference>
<evidence type="ECO:0000256" key="7">
    <source>
        <dbReference type="ARBA" id="ARBA00023163"/>
    </source>
</evidence>
<dbReference type="Proteomes" id="UP001328107">
    <property type="component" value="Unassembled WGS sequence"/>
</dbReference>
<evidence type="ECO:0000256" key="5">
    <source>
        <dbReference type="ARBA" id="ARBA00023125"/>
    </source>
</evidence>
<feature type="region of interest" description="Disordered" evidence="9">
    <location>
        <begin position="1"/>
        <end position="58"/>
    </location>
</feature>
<evidence type="ECO:0000313" key="11">
    <source>
        <dbReference type="EMBL" id="GMR56470.1"/>
    </source>
</evidence>
<feature type="region of interest" description="Disordered" evidence="9">
    <location>
        <begin position="221"/>
        <end position="255"/>
    </location>
</feature>
<proteinExistence type="inferred from homology"/>
<feature type="region of interest" description="Disordered" evidence="9">
    <location>
        <begin position="518"/>
        <end position="538"/>
    </location>
</feature>
<dbReference type="GO" id="GO:0006915">
    <property type="term" value="P:apoptotic process"/>
    <property type="evidence" value="ECO:0007669"/>
    <property type="project" value="UniProtKB-KW"/>
</dbReference>
<comment type="similarity">
    <text evidence="2">Belongs to the AXUD1 family.</text>
</comment>
<dbReference type="InterPro" id="IPR031972">
    <property type="entry name" value="CSRNP_N"/>
</dbReference>
<dbReference type="Pfam" id="PF16019">
    <property type="entry name" value="CSRNP_N"/>
    <property type="match status" value="2"/>
</dbReference>
<keyword evidence="7" id="KW-0804">Transcription</keyword>
<feature type="compositionally biased region" description="Basic and acidic residues" evidence="9">
    <location>
        <begin position="880"/>
        <end position="896"/>
    </location>
</feature>
<feature type="non-terminal residue" evidence="11">
    <location>
        <position position="1"/>
    </location>
</feature>
<gene>
    <name evidence="11" type="ORF">PMAYCL1PPCAC_26665</name>
</gene>
<feature type="compositionally biased region" description="Polar residues" evidence="9">
    <location>
        <begin position="21"/>
        <end position="45"/>
    </location>
</feature>
<organism evidence="11 12">
    <name type="scientific">Pristionchus mayeri</name>
    <dbReference type="NCBI Taxonomy" id="1317129"/>
    <lineage>
        <taxon>Eukaryota</taxon>
        <taxon>Metazoa</taxon>
        <taxon>Ecdysozoa</taxon>
        <taxon>Nematoda</taxon>
        <taxon>Chromadorea</taxon>
        <taxon>Rhabditida</taxon>
        <taxon>Rhabditina</taxon>
        <taxon>Diplogasteromorpha</taxon>
        <taxon>Diplogasteroidea</taxon>
        <taxon>Neodiplogasteridae</taxon>
        <taxon>Pristionchus</taxon>
    </lineage>
</organism>
<feature type="region of interest" description="Disordered" evidence="9">
    <location>
        <begin position="866"/>
        <end position="896"/>
    </location>
</feature>
<feature type="domain" description="Cysteine/serine-rich nuclear protein N-terminal" evidence="10">
    <location>
        <begin position="636"/>
        <end position="743"/>
    </location>
</feature>
<keyword evidence="12" id="KW-1185">Reference proteome</keyword>
<feature type="compositionally biased region" description="Basic and acidic residues" evidence="9">
    <location>
        <begin position="485"/>
        <end position="496"/>
    </location>
</feature>
<keyword evidence="3" id="KW-0053">Apoptosis</keyword>
<keyword evidence="8" id="KW-0539">Nucleus</keyword>
<dbReference type="AlphaFoldDB" id="A0AAN5D6B8"/>
<protein>
    <recommendedName>
        <fullName evidence="10">Cysteine/serine-rich nuclear protein N-terminal domain-containing protein</fullName>
    </recommendedName>
</protein>
<keyword evidence="4" id="KW-0805">Transcription regulation</keyword>
<evidence type="ECO:0000259" key="10">
    <source>
        <dbReference type="Pfam" id="PF16019"/>
    </source>
</evidence>
<dbReference type="PRINTS" id="PR02031">
    <property type="entry name" value="CYSSERRICHNP"/>
</dbReference>
<dbReference type="GO" id="GO:0000981">
    <property type="term" value="F:DNA-binding transcription factor activity, RNA polymerase II-specific"/>
    <property type="evidence" value="ECO:0007669"/>
    <property type="project" value="TreeGrafter"/>
</dbReference>
<evidence type="ECO:0000256" key="9">
    <source>
        <dbReference type="SAM" id="MobiDB-lite"/>
    </source>
</evidence>
<feature type="compositionally biased region" description="Low complexity" evidence="9">
    <location>
        <begin position="234"/>
        <end position="244"/>
    </location>
</feature>